<evidence type="ECO:0000256" key="5">
    <source>
        <dbReference type="ARBA" id="ARBA00022691"/>
    </source>
</evidence>
<comment type="catalytic activity">
    <reaction evidence="10">
        <text>5-aminomethyl-2-thiouridine(34) in tRNA + S-adenosyl-L-methionine = 5-methylaminomethyl-2-thiouridine(34) in tRNA + S-adenosyl-L-homocysteine + H(+)</text>
        <dbReference type="Rhea" id="RHEA:19569"/>
        <dbReference type="Rhea" id="RHEA-COMP:10195"/>
        <dbReference type="Rhea" id="RHEA-COMP:10197"/>
        <dbReference type="ChEBI" id="CHEBI:15378"/>
        <dbReference type="ChEBI" id="CHEBI:57856"/>
        <dbReference type="ChEBI" id="CHEBI:59789"/>
        <dbReference type="ChEBI" id="CHEBI:74454"/>
        <dbReference type="ChEBI" id="CHEBI:74455"/>
        <dbReference type="EC" id="2.1.1.61"/>
    </reaction>
</comment>
<evidence type="ECO:0000256" key="1">
    <source>
        <dbReference type="ARBA" id="ARBA00022490"/>
    </source>
</evidence>
<dbReference type="PANTHER" id="PTHR13847:SF283">
    <property type="entry name" value="TRNA 5-METHYLAMINOMETHYL-2-THIOURIDINE BIOSYNTHESIS BIFUNCTIONAL PROTEIN MNMC"/>
    <property type="match status" value="1"/>
</dbReference>
<evidence type="ECO:0000256" key="2">
    <source>
        <dbReference type="ARBA" id="ARBA00022603"/>
    </source>
</evidence>
<feature type="domain" description="MnmC-like methyltransferase" evidence="12">
    <location>
        <begin position="113"/>
        <end position="237"/>
    </location>
</feature>
<sequence>MIEHAKIHFNEQGTPVADLFDDVYFSNDDGLAESQFVFFTQNRIAERLQNHDRDQFVIAETGFGTGLNFLMAWQQFNALKATCQLPRLHFISFEKFPLTQAALVQALQAWPAVAELANKLCAQYPMALQGCHRLEFNDGEVVLDLWFGDVKQSLPQLSYARDGIVDAWFLDGFAPSKNPEMWTADLFTAMANLSRHSATLATFTAAGFVRRGLQEAGFTMQKQKGYGKKREMLVGSLSAPTSKGTERPYAAHSPRSLANVAIIGGGIATSSLLYSLCKRGKKVSLFCKDSTLAQGASHNRQGAVYPHLQADFTLQSEMYAHSFLYAKRLYTQLLTDGFHYAHDWCGVLIQAVSSTIAERQANIIAKGSWPNALIRAVDLDAADKLAGVPTGYSGLFIEQAGWVSPPELTQALFTKAASLSTIHSHFNTEIKRLEQTTEGWLLHSKDASFGPFSDVIVAMGEHSDAFIQTAQLPLHGVRGQVSHIAASPSSNQLKTVLCHKGYFTPALDGQHCMGATFDKHSKSRAVTEADNDTNRKQLEGFYGTEPWCQELGAIVNAKAAVRCCFYDHLPMLGEVIDEQDYEHAFANLRKGKQFDFAPLQRPQQGLHVFTGLGARGLCSAPLLAEHLVASLLGEPRPLSHRLSEATHPARFVIRALLRKER</sequence>
<comment type="subcellular location">
    <subcellularLocation>
        <location evidence="10">Cytoplasm</location>
    </subcellularLocation>
</comment>
<comment type="caution">
    <text evidence="13">The sequence shown here is derived from an EMBL/GenBank/DDBJ whole genome shotgun (WGS) entry which is preliminary data.</text>
</comment>
<keyword evidence="9 10" id="KW-0511">Multifunctional enzyme</keyword>
<evidence type="ECO:0000256" key="9">
    <source>
        <dbReference type="ARBA" id="ARBA00023268"/>
    </source>
</evidence>
<dbReference type="HAMAP" id="MF_01102">
    <property type="entry name" value="MnmC"/>
    <property type="match status" value="1"/>
</dbReference>
<evidence type="ECO:0000256" key="4">
    <source>
        <dbReference type="ARBA" id="ARBA00022679"/>
    </source>
</evidence>
<dbReference type="Pfam" id="PF05430">
    <property type="entry name" value="Methyltransf_30"/>
    <property type="match status" value="1"/>
</dbReference>
<comment type="similarity">
    <text evidence="10">In the N-terminal section; belongs to the methyltransferase superfamily. tRNA (mnm(5)s(2)U34)-methyltransferase family.</text>
</comment>
<dbReference type="NCBIfam" id="NF033855">
    <property type="entry name" value="tRNA_MNMC2"/>
    <property type="match status" value="1"/>
</dbReference>
<dbReference type="RefSeq" id="WP_377126334.1">
    <property type="nucleotide sequence ID" value="NZ_JBHRSD010000029.1"/>
</dbReference>
<organism evidence="13 14">
    <name type="scientific">Pseudoalteromonas fenneropenaei</name>
    <dbReference type="NCBI Taxonomy" id="1737459"/>
    <lineage>
        <taxon>Bacteria</taxon>
        <taxon>Pseudomonadati</taxon>
        <taxon>Pseudomonadota</taxon>
        <taxon>Gammaproteobacteria</taxon>
        <taxon>Alteromonadales</taxon>
        <taxon>Pseudoalteromonadaceae</taxon>
        <taxon>Pseudoalteromonas</taxon>
    </lineage>
</organism>
<dbReference type="Gene3D" id="3.30.9.10">
    <property type="entry name" value="D-Amino Acid Oxidase, subunit A, domain 2"/>
    <property type="match status" value="1"/>
</dbReference>
<dbReference type="EMBL" id="JBHRSD010000029">
    <property type="protein sequence ID" value="MFC3033961.1"/>
    <property type="molecule type" value="Genomic_DNA"/>
</dbReference>
<feature type="domain" description="FAD dependent oxidoreductase" evidence="11">
    <location>
        <begin position="260"/>
        <end position="628"/>
    </location>
</feature>
<comment type="cofactor">
    <cofactor evidence="10">
        <name>FAD</name>
        <dbReference type="ChEBI" id="CHEBI:57692"/>
    </cofactor>
</comment>
<evidence type="ECO:0000256" key="8">
    <source>
        <dbReference type="ARBA" id="ARBA00023002"/>
    </source>
</evidence>
<protein>
    <recommendedName>
        <fullName evidence="10">tRNA 5-methylaminomethyl-2-thiouridine biosynthesis bifunctional protein MnmC</fullName>
        <shortName evidence="10">tRNA mnm(5)s(2)U biosynthesis bifunctional protein</shortName>
    </recommendedName>
    <domain>
        <recommendedName>
            <fullName evidence="10">tRNA (mnm(5)s(2)U34)-methyltransferase</fullName>
            <ecNumber evidence="10">2.1.1.61</ecNumber>
        </recommendedName>
    </domain>
    <domain>
        <recommendedName>
            <fullName evidence="10">FAD-dependent cmnm(5)s(2)U34 oxidoreductase</fullName>
            <ecNumber evidence="10">1.5.-.-</ecNumber>
        </recommendedName>
    </domain>
</protein>
<keyword evidence="1 10" id="KW-0963">Cytoplasm</keyword>
<dbReference type="Gene3D" id="3.50.50.60">
    <property type="entry name" value="FAD/NAD(P)-binding domain"/>
    <property type="match status" value="1"/>
</dbReference>
<dbReference type="Gene3D" id="3.40.50.150">
    <property type="entry name" value="Vaccinia Virus protein VP39"/>
    <property type="match status" value="1"/>
</dbReference>
<accession>A0ABV7CN64</accession>
<dbReference type="InterPro" id="IPR047785">
    <property type="entry name" value="tRNA_MNMC2"/>
</dbReference>
<dbReference type="Pfam" id="PF01266">
    <property type="entry name" value="DAO"/>
    <property type="match status" value="1"/>
</dbReference>
<evidence type="ECO:0000256" key="6">
    <source>
        <dbReference type="ARBA" id="ARBA00022694"/>
    </source>
</evidence>
<evidence type="ECO:0000313" key="13">
    <source>
        <dbReference type="EMBL" id="MFC3033961.1"/>
    </source>
</evidence>
<keyword evidence="6 10" id="KW-0819">tRNA processing</keyword>
<dbReference type="InterPro" id="IPR006076">
    <property type="entry name" value="FAD-dep_OxRdtase"/>
</dbReference>
<evidence type="ECO:0000259" key="11">
    <source>
        <dbReference type="Pfam" id="PF01266"/>
    </source>
</evidence>
<keyword evidence="7 10" id="KW-0274">FAD</keyword>
<dbReference type="NCBIfam" id="TIGR03197">
    <property type="entry name" value="MnmC_Cterm"/>
    <property type="match status" value="1"/>
</dbReference>
<gene>
    <name evidence="10 13" type="primary">mnmC</name>
    <name evidence="13" type="ORF">ACFOEE_15695</name>
</gene>
<keyword evidence="3 10" id="KW-0285">Flavoprotein</keyword>
<dbReference type="EC" id="1.5.-.-" evidence="10"/>
<dbReference type="Proteomes" id="UP001595453">
    <property type="component" value="Unassembled WGS sequence"/>
</dbReference>
<keyword evidence="5 10" id="KW-0949">S-adenosyl-L-methionine</keyword>
<dbReference type="SUPFAM" id="SSF51905">
    <property type="entry name" value="FAD/NAD(P)-binding domain"/>
    <property type="match status" value="1"/>
</dbReference>
<comment type="similarity">
    <text evidence="10">In the C-terminal section; belongs to the DAO family.</text>
</comment>
<dbReference type="InterPro" id="IPR029063">
    <property type="entry name" value="SAM-dependent_MTases_sf"/>
</dbReference>
<dbReference type="InterPro" id="IPR008471">
    <property type="entry name" value="MnmC-like_methylTransf"/>
</dbReference>
<dbReference type="InterPro" id="IPR036188">
    <property type="entry name" value="FAD/NAD-bd_sf"/>
</dbReference>
<dbReference type="InterPro" id="IPR023032">
    <property type="entry name" value="tRNA_MAMT_biosynth_bifunc_MnmC"/>
</dbReference>
<comment type="function">
    <text evidence="10">Catalyzes the last two steps in the biosynthesis of 5-methylaminomethyl-2-thiouridine (mnm(5)s(2)U) at the wobble position (U34) in tRNA. Catalyzes the FAD-dependent demodification of cmnm(5)s(2)U34 to nm(5)s(2)U34, followed by the transfer of a methyl group from S-adenosyl-L-methionine to nm(5)s(2)U34, to form mnm(5)s(2)U34.</text>
</comment>
<feature type="region of interest" description="tRNA (mnm(5)s(2)U34)-methyltransferase" evidence="10">
    <location>
        <begin position="1"/>
        <end position="238"/>
    </location>
</feature>
<feature type="region of interest" description="FAD-dependent cmnm(5)s(2)U34 oxidoreductase" evidence="10">
    <location>
        <begin position="263"/>
        <end position="661"/>
    </location>
</feature>
<evidence type="ECO:0000256" key="7">
    <source>
        <dbReference type="ARBA" id="ARBA00022827"/>
    </source>
</evidence>
<name>A0ABV7CN64_9GAMM</name>
<keyword evidence="2 10" id="KW-0489">Methyltransferase</keyword>
<keyword evidence="14" id="KW-1185">Reference proteome</keyword>
<dbReference type="InterPro" id="IPR017610">
    <property type="entry name" value="tRNA_S-uridine_synth_MnmC_C"/>
</dbReference>
<reference evidence="14" key="1">
    <citation type="journal article" date="2019" name="Int. J. Syst. Evol. Microbiol.">
        <title>The Global Catalogue of Microorganisms (GCM) 10K type strain sequencing project: providing services to taxonomists for standard genome sequencing and annotation.</title>
        <authorList>
            <consortium name="The Broad Institute Genomics Platform"/>
            <consortium name="The Broad Institute Genome Sequencing Center for Infectious Disease"/>
            <person name="Wu L."/>
            <person name="Ma J."/>
        </authorList>
    </citation>
    <scope>NUCLEOTIDE SEQUENCE [LARGE SCALE GENOMIC DNA]</scope>
    <source>
        <strain evidence="14">KCTC 42730</strain>
    </source>
</reference>
<evidence type="ECO:0000259" key="12">
    <source>
        <dbReference type="Pfam" id="PF05430"/>
    </source>
</evidence>
<evidence type="ECO:0000256" key="10">
    <source>
        <dbReference type="HAMAP-Rule" id="MF_01102"/>
    </source>
</evidence>
<proteinExistence type="inferred from homology"/>
<keyword evidence="4 10" id="KW-0808">Transferase</keyword>
<dbReference type="EC" id="2.1.1.61" evidence="10"/>
<evidence type="ECO:0000313" key="14">
    <source>
        <dbReference type="Proteomes" id="UP001595453"/>
    </source>
</evidence>
<dbReference type="PANTHER" id="PTHR13847">
    <property type="entry name" value="SARCOSINE DEHYDROGENASE-RELATED"/>
    <property type="match status" value="1"/>
</dbReference>
<keyword evidence="8 10" id="KW-0560">Oxidoreductase</keyword>
<evidence type="ECO:0000256" key="3">
    <source>
        <dbReference type="ARBA" id="ARBA00022630"/>
    </source>
</evidence>
<dbReference type="NCBIfam" id="NF002481">
    <property type="entry name" value="PRK01747.1-2"/>
    <property type="match status" value="1"/>
</dbReference>